<dbReference type="AlphaFoldDB" id="A0A5Q0P271"/>
<evidence type="ECO:0000313" key="4">
    <source>
        <dbReference type="EMBL" id="MQW91160.1"/>
    </source>
</evidence>
<dbReference type="GO" id="GO:0003887">
    <property type="term" value="F:DNA-directed DNA polymerase activity"/>
    <property type="evidence" value="ECO:0007669"/>
    <property type="project" value="UniProtKB-KW"/>
</dbReference>
<dbReference type="Proteomes" id="UP000480556">
    <property type="component" value="Unassembled WGS sequence"/>
</dbReference>
<dbReference type="Proteomes" id="UP000327478">
    <property type="component" value="Chromosome"/>
</dbReference>
<evidence type="ECO:0000256" key="3">
    <source>
        <dbReference type="ARBA" id="ARBA00049244"/>
    </source>
</evidence>
<reference evidence="6 7" key="1">
    <citation type="submission" date="2019-10" db="EMBL/GenBank/DDBJ databases">
        <authorList>
            <person name="Dong K."/>
        </authorList>
    </citation>
    <scope>NUCLEOTIDE SEQUENCE [LARGE SCALE GENOMIC DNA]</scope>
    <source>
        <strain evidence="5">Dk386</strain>
        <strain evidence="6">dk386</strain>
        <strain evidence="4">Dk771</strain>
        <strain evidence="7">dk771</strain>
    </source>
</reference>
<dbReference type="PANTHER" id="PTHR11669:SF8">
    <property type="entry name" value="DNA POLYMERASE III SUBUNIT DELTA"/>
    <property type="match status" value="1"/>
</dbReference>
<keyword evidence="2" id="KW-0808">Transferase</keyword>
<evidence type="ECO:0000256" key="1">
    <source>
        <dbReference type="ARBA" id="ARBA00012417"/>
    </source>
</evidence>
<dbReference type="Gene3D" id="3.40.50.300">
    <property type="entry name" value="P-loop containing nucleotide triphosphate hydrolases"/>
    <property type="match status" value="1"/>
</dbReference>
<protein>
    <recommendedName>
        <fullName evidence="1">DNA-directed DNA polymerase</fullName>
        <ecNumber evidence="1">2.7.7.7</ecNumber>
    </recommendedName>
</protein>
<sequence>MPLDVEAQVYPWQQSIWDSLTQRFPKLGHGLLFYGKKGCGKEAFAQQFLAWVLCQNRHAMNKPCGECGSCLWLKADTHPNYVHISTDDDNKKQNAKIKIEKIRDLQPFVQQTGDGWRVILIEPAEALNIASSNALLKTLEEPGENILIILLADHYLKLPATIRSRLQHFAMDRITEQQASVYLSEHLPESGQTQQNLLMNLSNQMPLQAVELAQSAWLPLRQDFVQDWKKLVIDKNMPMQIATKWNKALSFTDFSRMFEYLLSDLICVKLNQNVKNIDISCEELAEQYSLEQLFNIYQDFQQSKQFLAQNVQANLVVDELCIKLMNL</sequence>
<dbReference type="InterPro" id="IPR027417">
    <property type="entry name" value="P-loop_NTPase"/>
</dbReference>
<evidence type="ECO:0000313" key="5">
    <source>
        <dbReference type="EMBL" id="QGA11287.1"/>
    </source>
</evidence>
<dbReference type="Pfam" id="PF13177">
    <property type="entry name" value="DNA_pol3_delta2"/>
    <property type="match status" value="1"/>
</dbReference>
<accession>A0A5Q0P271</accession>
<dbReference type="EMBL" id="CP045650">
    <property type="protein sequence ID" value="QGA11287.1"/>
    <property type="molecule type" value="Genomic_DNA"/>
</dbReference>
<evidence type="ECO:0000313" key="7">
    <source>
        <dbReference type="Proteomes" id="UP000480556"/>
    </source>
</evidence>
<comment type="catalytic activity">
    <reaction evidence="3">
        <text>DNA(n) + a 2'-deoxyribonucleoside 5'-triphosphate = DNA(n+1) + diphosphate</text>
        <dbReference type="Rhea" id="RHEA:22508"/>
        <dbReference type="Rhea" id="RHEA-COMP:17339"/>
        <dbReference type="Rhea" id="RHEA-COMP:17340"/>
        <dbReference type="ChEBI" id="CHEBI:33019"/>
        <dbReference type="ChEBI" id="CHEBI:61560"/>
        <dbReference type="ChEBI" id="CHEBI:173112"/>
        <dbReference type="EC" id="2.7.7.7"/>
    </reaction>
</comment>
<dbReference type="EMBL" id="WITK01000002">
    <property type="protein sequence ID" value="MQW91160.1"/>
    <property type="molecule type" value="Genomic_DNA"/>
</dbReference>
<proteinExistence type="predicted"/>
<organism evidence="4 7">
    <name type="scientific">Acinetobacter wanghuae</name>
    <dbReference type="NCBI Taxonomy" id="2662362"/>
    <lineage>
        <taxon>Bacteria</taxon>
        <taxon>Pseudomonadati</taxon>
        <taxon>Pseudomonadota</taxon>
        <taxon>Gammaproteobacteria</taxon>
        <taxon>Moraxellales</taxon>
        <taxon>Moraxellaceae</taxon>
        <taxon>Acinetobacter</taxon>
    </lineage>
</organism>
<evidence type="ECO:0000313" key="6">
    <source>
        <dbReference type="Proteomes" id="UP000327478"/>
    </source>
</evidence>
<dbReference type="PANTHER" id="PTHR11669">
    <property type="entry name" value="REPLICATION FACTOR C / DNA POLYMERASE III GAMMA-TAU SUBUNIT"/>
    <property type="match status" value="1"/>
</dbReference>
<name>A0A5Q0P271_9GAMM</name>
<dbReference type="RefSeq" id="WP_153371679.1">
    <property type="nucleotide sequence ID" value="NZ_CP045650.1"/>
</dbReference>
<dbReference type="InterPro" id="IPR050238">
    <property type="entry name" value="DNA_Rep/Repair_Clamp_Loader"/>
</dbReference>
<keyword evidence="2" id="KW-0548">Nucleotidyltransferase</keyword>
<gene>
    <name evidence="5" type="ORF">GFH30_07720</name>
    <name evidence="4" type="ORF">GHJ48_01885</name>
</gene>
<evidence type="ECO:0000256" key="2">
    <source>
        <dbReference type="ARBA" id="ARBA00022932"/>
    </source>
</evidence>
<keyword evidence="6" id="KW-1185">Reference proteome</keyword>
<dbReference type="GO" id="GO:0006261">
    <property type="term" value="P:DNA-templated DNA replication"/>
    <property type="evidence" value="ECO:0007669"/>
    <property type="project" value="TreeGrafter"/>
</dbReference>
<dbReference type="SUPFAM" id="SSF52540">
    <property type="entry name" value="P-loop containing nucleoside triphosphate hydrolases"/>
    <property type="match status" value="1"/>
</dbReference>
<keyword evidence="2" id="KW-0239">DNA-directed DNA polymerase</keyword>
<dbReference type="EC" id="2.7.7.7" evidence="1"/>